<dbReference type="AlphaFoldDB" id="A0A370GK72"/>
<dbReference type="EMBL" id="QQAY01000003">
    <property type="protein sequence ID" value="RDI44061.1"/>
    <property type="molecule type" value="Genomic_DNA"/>
</dbReference>
<proteinExistence type="predicted"/>
<dbReference type="Proteomes" id="UP000255326">
    <property type="component" value="Unassembled WGS sequence"/>
</dbReference>
<evidence type="ECO:0000313" key="2">
    <source>
        <dbReference type="Proteomes" id="UP000255326"/>
    </source>
</evidence>
<accession>A0A370GK72</accession>
<comment type="caution">
    <text evidence="1">The sequence shown here is derived from an EMBL/GenBank/DDBJ whole genome shotgun (WGS) entry which is preliminary data.</text>
</comment>
<dbReference type="OrthoDB" id="2974769at2"/>
<evidence type="ECO:0000313" key="1">
    <source>
        <dbReference type="EMBL" id="RDI44061.1"/>
    </source>
</evidence>
<sequence length="122" mass="14010">MSKSYTCLSFFKTNKISYYYEKPLILFPCPFCQKEATMNTFDGKWMCGCGESGTLITLQTNIDLYNTGKSIVLNPKKTRKKINSQFDFVIASLAEQKRIKSHVEQLKALTNELVEYLTNKKA</sequence>
<reference evidence="1 2" key="1">
    <citation type="submission" date="2018-07" db="EMBL/GenBank/DDBJ databases">
        <title>Genomic Encyclopedia of Type Strains, Phase IV (KMG-IV): sequencing the most valuable type-strain genomes for metagenomic binning, comparative biology and taxonomic classification.</title>
        <authorList>
            <person name="Goeker M."/>
        </authorList>
    </citation>
    <scope>NUCLEOTIDE SEQUENCE [LARGE SCALE GENOMIC DNA]</scope>
    <source>
        <strain evidence="1 2">DSM 25281</strain>
    </source>
</reference>
<protein>
    <submittedName>
        <fullName evidence="1">Uncharacterized protein</fullName>
    </submittedName>
</protein>
<dbReference type="RefSeq" id="WP_114744951.1">
    <property type="nucleotide sequence ID" value="NZ_QQAY01000003.1"/>
</dbReference>
<name>A0A370GK72_9BACI</name>
<gene>
    <name evidence="1" type="ORF">DFR59_103124</name>
</gene>
<organism evidence="1 2">
    <name type="scientific">Falsibacillus pallidus</name>
    <dbReference type="NCBI Taxonomy" id="493781"/>
    <lineage>
        <taxon>Bacteria</taxon>
        <taxon>Bacillati</taxon>
        <taxon>Bacillota</taxon>
        <taxon>Bacilli</taxon>
        <taxon>Bacillales</taxon>
        <taxon>Bacillaceae</taxon>
        <taxon>Falsibacillus</taxon>
    </lineage>
</organism>
<keyword evidence="2" id="KW-1185">Reference proteome</keyword>